<dbReference type="InterPro" id="IPR050708">
    <property type="entry name" value="T6SS_VgrG/RHS"/>
</dbReference>
<dbReference type="EMBL" id="JACHEC010000004">
    <property type="protein sequence ID" value="MBB6402498.1"/>
    <property type="molecule type" value="Genomic_DNA"/>
</dbReference>
<dbReference type="RefSeq" id="WP_184230917.1">
    <property type="nucleotide sequence ID" value="NZ_JACHEC010000004.1"/>
</dbReference>
<evidence type="ECO:0000313" key="1">
    <source>
        <dbReference type="EMBL" id="MBB6402498.1"/>
    </source>
</evidence>
<evidence type="ECO:0000313" key="2">
    <source>
        <dbReference type="Proteomes" id="UP000536195"/>
    </source>
</evidence>
<name>A0A7J9SBU9_METMI</name>
<dbReference type="InterPro" id="IPR022385">
    <property type="entry name" value="Rhs_assc_core"/>
</dbReference>
<proteinExistence type="predicted"/>
<protein>
    <submittedName>
        <fullName evidence="1">RHS repeat-associated protein</fullName>
    </submittedName>
</protein>
<sequence>MGSTNLLVNENGSEVERSEYFPYGQVQSGGSEKYGFTGQENDANTELMYYGARYYSPEYRIFIQPDTMLPSLYNPQALNRYSYTLNNPVKYTDPSGHYVESALDIGFILMDVAIIMHEGVTFWNVAALAADGICLAAPIATGGGIGVRAVEEAFKLKKLGYSNNYIRAVLGGQNILKSANRGENTVWLAEGTSKWGWNHIVQGRHLDKADSQFVDAFGDKYSDLNNCKDLIMETVENGKYYDVGDGGIYFMQVNKDYYLKVAVTDYGSITTAMPKEAVKAEKEIAKLGAA</sequence>
<dbReference type="PANTHER" id="PTHR32305">
    <property type="match status" value="1"/>
</dbReference>
<gene>
    <name evidence="1" type="ORF">HNP92_001821</name>
</gene>
<dbReference type="NCBIfam" id="TIGR03696">
    <property type="entry name" value="Rhs_assc_core"/>
    <property type="match status" value="1"/>
</dbReference>
<dbReference type="Gene3D" id="2.180.10.10">
    <property type="entry name" value="RHS repeat-associated core"/>
    <property type="match status" value="1"/>
</dbReference>
<accession>A0A7J9SBU9</accession>
<comment type="caution">
    <text evidence="1">The sequence shown here is derived from an EMBL/GenBank/DDBJ whole genome shotgun (WGS) entry which is preliminary data.</text>
</comment>
<dbReference type="AlphaFoldDB" id="A0A7J9SBU9"/>
<dbReference type="Proteomes" id="UP000536195">
    <property type="component" value="Unassembled WGS sequence"/>
</dbReference>
<dbReference type="PANTHER" id="PTHR32305:SF17">
    <property type="entry name" value="TRNA NUCLEASE WAPA"/>
    <property type="match status" value="1"/>
</dbReference>
<reference evidence="1 2" key="1">
    <citation type="submission" date="2020-08" db="EMBL/GenBank/DDBJ databases">
        <title>Genomic Encyclopedia of Type Strains, Phase IV (KMG-V): Genome sequencing to study the core and pangenomes of soil and plant-associated prokaryotes.</title>
        <authorList>
            <person name="Whitman W."/>
        </authorList>
    </citation>
    <scope>NUCLEOTIDE SEQUENCE [LARGE SCALE GENOMIC DNA]</scope>
    <source>
        <strain evidence="1 2">C11</strain>
    </source>
</reference>
<organism evidence="1 2">
    <name type="scientific">Methanococcus maripaludis</name>
    <name type="common">Methanococcus deltae</name>
    <dbReference type="NCBI Taxonomy" id="39152"/>
    <lineage>
        <taxon>Archaea</taxon>
        <taxon>Methanobacteriati</taxon>
        <taxon>Methanobacteriota</taxon>
        <taxon>Methanomada group</taxon>
        <taxon>Methanococci</taxon>
        <taxon>Methanococcales</taxon>
        <taxon>Methanococcaceae</taxon>
        <taxon>Methanococcus</taxon>
    </lineage>
</organism>